<dbReference type="AlphaFoldDB" id="A0A9D7S6J5"/>
<keyword evidence="1" id="KW-0812">Transmembrane</keyword>
<feature type="transmembrane region" description="Helical" evidence="1">
    <location>
        <begin position="319"/>
        <end position="338"/>
    </location>
</feature>
<reference evidence="3 4" key="1">
    <citation type="submission" date="2020-10" db="EMBL/GenBank/DDBJ databases">
        <title>Connecting structure to function with the recovery of over 1000 high-quality activated sludge metagenome-assembled genomes encoding full-length rRNA genes using long-read sequencing.</title>
        <authorList>
            <person name="Singleton C.M."/>
            <person name="Petriglieri F."/>
            <person name="Kristensen J.M."/>
            <person name="Kirkegaard R.H."/>
            <person name="Michaelsen T.Y."/>
            <person name="Andersen M.H."/>
            <person name="Karst S.M."/>
            <person name="Dueholm M.S."/>
            <person name="Nielsen P.H."/>
            <person name="Albertsen M."/>
        </authorList>
    </citation>
    <scope>NUCLEOTIDE SEQUENCE [LARGE SCALE GENOMIC DNA]</scope>
    <source>
        <strain evidence="3">Ribe_18-Q3-R11-54_BAT3C.373</strain>
    </source>
</reference>
<comment type="caution">
    <text evidence="3">The sequence shown here is derived from an EMBL/GenBank/DDBJ whole genome shotgun (WGS) entry which is preliminary data.</text>
</comment>
<dbReference type="GO" id="GO:0005886">
    <property type="term" value="C:plasma membrane"/>
    <property type="evidence" value="ECO:0007669"/>
    <property type="project" value="UniProtKB-SubCell"/>
</dbReference>
<organism evidence="3 4">
    <name type="scientific">Candidatus Defluviibacterium haderslevense</name>
    <dbReference type="NCBI Taxonomy" id="2981993"/>
    <lineage>
        <taxon>Bacteria</taxon>
        <taxon>Pseudomonadati</taxon>
        <taxon>Bacteroidota</taxon>
        <taxon>Saprospiria</taxon>
        <taxon>Saprospirales</taxon>
        <taxon>Saprospiraceae</taxon>
        <taxon>Candidatus Defluviibacterium</taxon>
    </lineage>
</organism>
<dbReference type="GO" id="GO:0008270">
    <property type="term" value="F:zinc ion binding"/>
    <property type="evidence" value="ECO:0007669"/>
    <property type="project" value="InterPro"/>
</dbReference>
<feature type="transmembrane region" description="Helical" evidence="1">
    <location>
        <begin position="437"/>
        <end position="461"/>
    </location>
</feature>
<feature type="transmembrane region" description="Helical" evidence="1">
    <location>
        <begin position="468"/>
        <end position="488"/>
    </location>
</feature>
<feature type="transmembrane region" description="Helical" evidence="1">
    <location>
        <begin position="146"/>
        <end position="168"/>
    </location>
</feature>
<name>A0A9D7S6J5_9BACT</name>
<protein>
    <recommendedName>
        <fullName evidence="2">Peptidase M1 membrane alanine aminopeptidase domain-containing protein</fullName>
    </recommendedName>
</protein>
<feature type="transmembrane region" description="Helical" evidence="1">
    <location>
        <begin position="358"/>
        <end position="377"/>
    </location>
</feature>
<dbReference type="SUPFAM" id="SSF55486">
    <property type="entry name" value="Metalloproteases ('zincins'), catalytic domain"/>
    <property type="match status" value="1"/>
</dbReference>
<evidence type="ECO:0000313" key="4">
    <source>
        <dbReference type="Proteomes" id="UP000808349"/>
    </source>
</evidence>
<evidence type="ECO:0000259" key="2">
    <source>
        <dbReference type="Pfam" id="PF01433"/>
    </source>
</evidence>
<feature type="transmembrane region" description="Helical" evidence="1">
    <location>
        <begin position="105"/>
        <end position="126"/>
    </location>
</feature>
<dbReference type="Pfam" id="PF01433">
    <property type="entry name" value="Peptidase_M1"/>
    <property type="match status" value="1"/>
</dbReference>
<dbReference type="Gene3D" id="1.10.390.10">
    <property type="entry name" value="Neutral Protease Domain 2"/>
    <property type="match status" value="1"/>
</dbReference>
<dbReference type="InterPro" id="IPR027268">
    <property type="entry name" value="Peptidase_M4/M1_CTD_sf"/>
</dbReference>
<accession>A0A9D7S6J5</accession>
<feature type="transmembrane region" description="Helical" evidence="1">
    <location>
        <begin position="12"/>
        <end position="33"/>
    </location>
</feature>
<proteinExistence type="predicted"/>
<feature type="transmembrane region" description="Helical" evidence="1">
    <location>
        <begin position="564"/>
        <end position="582"/>
    </location>
</feature>
<evidence type="ECO:0000256" key="1">
    <source>
        <dbReference type="SAM" id="Phobius"/>
    </source>
</evidence>
<dbReference type="InterPro" id="IPR014782">
    <property type="entry name" value="Peptidase_M1_dom"/>
</dbReference>
<feature type="transmembrane region" description="Helical" evidence="1">
    <location>
        <begin position="53"/>
        <end position="76"/>
    </location>
</feature>
<dbReference type="Proteomes" id="UP000808349">
    <property type="component" value="Unassembled WGS sequence"/>
</dbReference>
<feature type="domain" description="Peptidase M1 membrane alanine aminopeptidase" evidence="2">
    <location>
        <begin position="863"/>
        <end position="1046"/>
    </location>
</feature>
<feature type="transmembrane region" description="Helical" evidence="1">
    <location>
        <begin position="398"/>
        <end position="431"/>
    </location>
</feature>
<dbReference type="GO" id="GO:0140359">
    <property type="term" value="F:ABC-type transporter activity"/>
    <property type="evidence" value="ECO:0007669"/>
    <property type="project" value="InterPro"/>
</dbReference>
<keyword evidence="1" id="KW-1133">Transmembrane helix</keyword>
<feature type="transmembrane region" description="Helical" evidence="1">
    <location>
        <begin position="523"/>
        <end position="543"/>
    </location>
</feature>
<dbReference type="EMBL" id="JADKFW010000004">
    <property type="protein sequence ID" value="MBK9716598.1"/>
    <property type="molecule type" value="Genomic_DNA"/>
</dbReference>
<feature type="transmembrane region" description="Helical" evidence="1">
    <location>
        <begin position="243"/>
        <end position="262"/>
    </location>
</feature>
<gene>
    <name evidence="3" type="ORF">IPO85_03600</name>
</gene>
<feature type="transmembrane region" description="Helical" evidence="1">
    <location>
        <begin position="175"/>
        <end position="194"/>
    </location>
</feature>
<sequence>MWKFIRHEWKYWIYSPMTWIFFIINTLLVMGAVSSDSITIGGGVGSVHKNAPFVIQTYYGVMSLICLLMTTAFINASANRDFEHGMYQFVFSSPIKKRDYYFGKFIGASTIAIFPLLGVSLGSLIGPLMPWAQAERYGDVIWSGHIQGLISFGIPNTIITAVLLYTLAIIFRSNMVSFIGAMLILIFYIVSSGFTQDLEKEWLANILDPFGFRPEGIIAKYMTVDEKNINAVPLIGAFLFNRILWLGISLFILLITYTKFSFSTKSQKPKKEIKEIKETNSAAKAINPVLLTYDNTFSFFKLWYLIKFETKAILKNPTFIIIVIIGLLNLIASLTSFTGRYGTDQYPVTYDIIDTIKGSFYLFLIAIITFYTGVLVWKERDVKINEIQDATPIQASIFFVSKIIALIAAVAFILMTTMIIGIIAQTAFGYYRYQLDVYINSLLIMDLLSFSFLIIIALLFHYMINNRYIAYFAFVSFIILNQFIWGVLKISTNMVKFGSTPTVTYSDMNGFGPFIPSTIWFNIYWIIFSIILVYIVLSFYVRGKETDFRQRLRYSNFVLSKNKMSIILWAVVFTLCCGFVFYNTKVLNTYDSEKELETKQVDYEKTYKKYENLIQPRFYKFNYTIDILPYERSMTASIDAWAINKSNQPIQELHFSMPQIPDSVDIIISGGNLKLNDTRLNYRIYTLNKPLQPSDSILIQFEVSRLTKGFENEVSFTQLTQNGTFFNNGDITPSLGYDANSEIRDKNKRIKLKLPKRIRMPGLDENDLNARANNYISNDADWVEVNTTISTSLDQIAIAPGSLIKSWEANGKKYFNYKLDEKSLAFYSFISAKYKVARKVWSGIDLEVYYIPEHEYNVPNMLKSMEKSLEYYTQNFGKYHHKQCRIIEFPRYSSFAQAFPGTMPYSESVGFIADLRQVTNDDIDQVFYIVAHEMGHQYWAHQLCGANMQGSEMMSEGFAQYSALMVMEKEYGKNKMKKFLKYEMDGYLRGRSSEFEAERPLMYTEHQQYIHYQKASVIMYGLKEMIGENKVNEALRSLLDTFAYRDPPYATSVSAIRAFRKVTPDSLQYLINDMFERITLFSNRMVEAKYKKVGNEYEVNLITNSEKFYADTLGKEVSTPISDYIDIGIFAKSDNKKNLGEPLLMQRLKLDKKENKFTFRTNKLPYNAGIDPYNYLIDRIPDDNVKVLKEE</sequence>
<evidence type="ECO:0000313" key="3">
    <source>
        <dbReference type="EMBL" id="MBK9716598.1"/>
    </source>
</evidence>
<dbReference type="Pfam" id="PF12679">
    <property type="entry name" value="ABC2_membrane_2"/>
    <property type="match status" value="1"/>
</dbReference>
<dbReference type="GO" id="GO:0008237">
    <property type="term" value="F:metallopeptidase activity"/>
    <property type="evidence" value="ECO:0007669"/>
    <property type="project" value="InterPro"/>
</dbReference>
<keyword evidence="1" id="KW-0472">Membrane</keyword>